<protein>
    <submittedName>
        <fullName evidence="1">Uncharacterized protein</fullName>
    </submittedName>
</protein>
<dbReference type="EMBL" id="AFRT01001299">
    <property type="protein sequence ID" value="ELU40853.1"/>
    <property type="molecule type" value="Genomic_DNA"/>
</dbReference>
<reference evidence="1 2" key="1">
    <citation type="journal article" date="2013" name="Nat. Commun.">
        <title>The evolution and pathogenic mechanisms of the rice sheath blight pathogen.</title>
        <authorList>
            <person name="Zheng A."/>
            <person name="Lin R."/>
            <person name="Xu L."/>
            <person name="Qin P."/>
            <person name="Tang C."/>
            <person name="Ai P."/>
            <person name="Zhang D."/>
            <person name="Liu Y."/>
            <person name="Sun Z."/>
            <person name="Feng H."/>
            <person name="Wang Y."/>
            <person name="Chen Y."/>
            <person name="Liang X."/>
            <person name="Fu R."/>
            <person name="Li Q."/>
            <person name="Zhang J."/>
            <person name="Yu X."/>
            <person name="Xie Z."/>
            <person name="Ding L."/>
            <person name="Guan P."/>
            <person name="Tang J."/>
            <person name="Liang Y."/>
            <person name="Wang S."/>
            <person name="Deng Q."/>
            <person name="Li S."/>
            <person name="Zhu J."/>
            <person name="Wang L."/>
            <person name="Liu H."/>
            <person name="Li P."/>
        </authorList>
    </citation>
    <scope>NUCLEOTIDE SEQUENCE [LARGE SCALE GENOMIC DNA]</scope>
    <source>
        <strain evidence="2">AG-1 IA</strain>
    </source>
</reference>
<dbReference type="HOGENOM" id="CLU_2887389_0_0_1"/>
<sequence>MSLASSGIPKTCNEELYGATIDNSYLSPGWVSVFVYELLRCACMHLYTLAHTPLFPIPVAPQA</sequence>
<name>L8WVR5_THACA</name>
<comment type="caution">
    <text evidence="1">The sequence shown here is derived from an EMBL/GenBank/DDBJ whole genome shotgun (WGS) entry which is preliminary data.</text>
</comment>
<keyword evidence="2" id="KW-1185">Reference proteome</keyword>
<dbReference type="AlphaFoldDB" id="L8WVR5"/>
<evidence type="ECO:0000313" key="1">
    <source>
        <dbReference type="EMBL" id="ELU40853.1"/>
    </source>
</evidence>
<dbReference type="Proteomes" id="UP000011668">
    <property type="component" value="Unassembled WGS sequence"/>
</dbReference>
<accession>L8WVR5</accession>
<evidence type="ECO:0000313" key="2">
    <source>
        <dbReference type="Proteomes" id="UP000011668"/>
    </source>
</evidence>
<proteinExistence type="predicted"/>
<gene>
    <name evidence="1" type="ORF">AG1IA_05118</name>
</gene>
<organism evidence="1 2">
    <name type="scientific">Thanatephorus cucumeris (strain AG1-IA)</name>
    <name type="common">Rice sheath blight fungus</name>
    <name type="synonym">Rhizoctonia solani</name>
    <dbReference type="NCBI Taxonomy" id="983506"/>
    <lineage>
        <taxon>Eukaryota</taxon>
        <taxon>Fungi</taxon>
        <taxon>Dikarya</taxon>
        <taxon>Basidiomycota</taxon>
        <taxon>Agaricomycotina</taxon>
        <taxon>Agaricomycetes</taxon>
        <taxon>Cantharellales</taxon>
        <taxon>Ceratobasidiaceae</taxon>
        <taxon>Rhizoctonia</taxon>
        <taxon>Rhizoctonia solani AG-1</taxon>
    </lineage>
</organism>